<dbReference type="InterPro" id="IPR022463">
    <property type="entry name" value="1-PFruKinase"/>
</dbReference>
<comment type="function">
    <text evidence="8">Catalyzes the ATP-dependent phosphorylation of fructose-l-phosphate to fructose-l,6-bisphosphate.</text>
</comment>
<dbReference type="PANTHER" id="PTHR46566:SF1">
    <property type="entry name" value="1-PHOSPHOFRUCTOKINASE"/>
    <property type="match status" value="1"/>
</dbReference>
<evidence type="ECO:0000256" key="8">
    <source>
        <dbReference type="RuleBase" id="RU369061"/>
    </source>
</evidence>
<dbReference type="GO" id="GO:0005988">
    <property type="term" value="P:lactose metabolic process"/>
    <property type="evidence" value="ECO:0007669"/>
    <property type="project" value="UniProtKB-KW"/>
</dbReference>
<comment type="similarity">
    <text evidence="7">Belongs to the carbohydrate kinase PfkB family. LacC subfamily.</text>
</comment>
<dbReference type="GO" id="GO:0044281">
    <property type="term" value="P:small molecule metabolic process"/>
    <property type="evidence" value="ECO:0007669"/>
    <property type="project" value="UniProtKB-ARBA"/>
</dbReference>
<dbReference type="InterPro" id="IPR011611">
    <property type="entry name" value="PfkB_dom"/>
</dbReference>
<evidence type="ECO:0000256" key="5">
    <source>
        <dbReference type="ARBA" id="ARBA00022840"/>
    </source>
</evidence>
<evidence type="ECO:0000259" key="9">
    <source>
        <dbReference type="Pfam" id="PF00294"/>
    </source>
</evidence>
<evidence type="ECO:0000256" key="2">
    <source>
        <dbReference type="ARBA" id="ARBA00022679"/>
    </source>
</evidence>
<dbReference type="InterPro" id="IPR017583">
    <property type="entry name" value="Tagatose/fructose_Pkinase"/>
</dbReference>
<comment type="caution">
    <text evidence="10">The sequence shown here is derived from an EMBL/GenBank/DDBJ whole genome shotgun (WGS) entry which is preliminary data.</text>
</comment>
<comment type="catalytic activity">
    <reaction evidence="7">
        <text>D-tagatofuranose 6-phosphate + ATP = D-tagatofuranose 1,6-bisphosphate + ADP + H(+)</text>
        <dbReference type="Rhea" id="RHEA:12420"/>
        <dbReference type="ChEBI" id="CHEBI:15378"/>
        <dbReference type="ChEBI" id="CHEBI:30616"/>
        <dbReference type="ChEBI" id="CHEBI:58694"/>
        <dbReference type="ChEBI" id="CHEBI:58695"/>
        <dbReference type="ChEBI" id="CHEBI:456216"/>
        <dbReference type="EC" id="2.7.1.144"/>
    </reaction>
</comment>
<dbReference type="PANTHER" id="PTHR46566">
    <property type="entry name" value="1-PHOSPHOFRUCTOKINASE-RELATED"/>
    <property type="match status" value="1"/>
</dbReference>
<dbReference type="SUPFAM" id="SSF53613">
    <property type="entry name" value="Ribokinase-like"/>
    <property type="match status" value="1"/>
</dbReference>
<dbReference type="GO" id="GO:0016052">
    <property type="term" value="P:carbohydrate catabolic process"/>
    <property type="evidence" value="ECO:0007669"/>
    <property type="project" value="UniProtKB-ARBA"/>
</dbReference>
<keyword evidence="3 7" id="KW-0547">Nucleotide-binding</keyword>
<keyword evidence="11" id="KW-1185">Reference proteome</keyword>
<accession>A0A364K170</accession>
<dbReference type="GO" id="GO:0005524">
    <property type="term" value="F:ATP binding"/>
    <property type="evidence" value="ECO:0007669"/>
    <property type="project" value="UniProtKB-UniRule"/>
</dbReference>
<dbReference type="GO" id="GO:0005829">
    <property type="term" value="C:cytosol"/>
    <property type="evidence" value="ECO:0007669"/>
    <property type="project" value="TreeGrafter"/>
</dbReference>
<evidence type="ECO:0000313" key="11">
    <source>
        <dbReference type="Proteomes" id="UP000251213"/>
    </source>
</evidence>
<feature type="domain" description="Carbohydrate kinase PfkB" evidence="9">
    <location>
        <begin position="11"/>
        <end position="285"/>
    </location>
</feature>
<evidence type="ECO:0000256" key="6">
    <source>
        <dbReference type="ARBA" id="ARBA00047745"/>
    </source>
</evidence>
<evidence type="ECO:0000256" key="4">
    <source>
        <dbReference type="ARBA" id="ARBA00022777"/>
    </source>
</evidence>
<reference evidence="10 11" key="2">
    <citation type="submission" date="2018-06" db="EMBL/GenBank/DDBJ databases">
        <authorList>
            <person name="Zhirakovskaya E."/>
        </authorList>
    </citation>
    <scope>NUCLEOTIDE SEQUENCE [LARGE SCALE GENOMIC DNA]</scope>
    <source>
        <strain evidence="10 11">FBKL4.011</strain>
    </source>
</reference>
<dbReference type="NCBIfam" id="TIGR03168">
    <property type="entry name" value="1-PFK"/>
    <property type="match status" value="1"/>
</dbReference>
<dbReference type="EC" id="2.7.1.144" evidence="7"/>
<dbReference type="GO" id="GO:2001059">
    <property type="term" value="P:D-tagatose 6-phosphate catabolic process"/>
    <property type="evidence" value="ECO:0007669"/>
    <property type="project" value="UniProtKB-UniPathway"/>
</dbReference>
<dbReference type="Pfam" id="PF00294">
    <property type="entry name" value="PfkB"/>
    <property type="match status" value="1"/>
</dbReference>
<gene>
    <name evidence="10" type="primary">pfkB</name>
    <name evidence="10" type="ORF">DL897_16440</name>
</gene>
<comment type="similarity">
    <text evidence="1">Belongs to the carbohydrate kinase pfkB family.</text>
</comment>
<sequence length="305" mass="33827">MIYTVTLNPSIDFFIEVENLKINDLNRMKKEQKIPGGKGINVSRVLSHLGIPSTALGFVGGFTGEFIRNTLIKEGLQVDFVEVETDSRINIKLHSNLKDETEINGQGPIISPEKLAELCKKLKRIQPQEWVVLAGSIPASLPEHIYEDWTKDLSQRGIRLVVDVAGKSLLNVVKSRPFLIKPNHHELGELFHVHLNSVQEIIPYGCELVERGVKNVIVSMGGDGALLFTTEAIYWARTPTWKVVNSVGAGDSLVAGFIGTYTQTKDLLYSFRYGVAAGSATAFSQDLCTKDMIEQVLPQVRIQKI</sequence>
<evidence type="ECO:0000256" key="7">
    <source>
        <dbReference type="PIRNR" id="PIRNR000535"/>
    </source>
</evidence>
<dbReference type="EMBL" id="QJKK01000014">
    <property type="protein sequence ID" value="RAL21431.1"/>
    <property type="molecule type" value="Genomic_DNA"/>
</dbReference>
<evidence type="ECO:0000313" key="10">
    <source>
        <dbReference type="EMBL" id="RAL21431.1"/>
    </source>
</evidence>
<keyword evidence="5 7" id="KW-0067">ATP-binding</keyword>
<dbReference type="FunFam" id="3.40.1190.20:FF:000001">
    <property type="entry name" value="Phosphofructokinase"/>
    <property type="match status" value="1"/>
</dbReference>
<dbReference type="NCBIfam" id="TIGR03828">
    <property type="entry name" value="pfkB"/>
    <property type="match status" value="1"/>
</dbReference>
<reference evidence="10 11" key="1">
    <citation type="submission" date="2018-06" db="EMBL/GenBank/DDBJ databases">
        <title>Thermoflavimicrobium daqus sp. nov., a thermophilic microbe isolated from Moutai-flavour Daqu.</title>
        <authorList>
            <person name="Wang X."/>
            <person name="Zhou H."/>
        </authorList>
    </citation>
    <scope>NUCLEOTIDE SEQUENCE [LARGE SCALE GENOMIC DNA]</scope>
    <source>
        <strain evidence="10 11">FBKL4.011</strain>
    </source>
</reference>
<name>A0A364K170_9BACL</name>
<dbReference type="PIRSF" id="PIRSF000535">
    <property type="entry name" value="1PFK/6PFK/LacC"/>
    <property type="match status" value="1"/>
</dbReference>
<dbReference type="PROSITE" id="PS00584">
    <property type="entry name" value="PFKB_KINASES_2"/>
    <property type="match status" value="1"/>
</dbReference>
<dbReference type="RefSeq" id="WP_113660209.1">
    <property type="nucleotide sequence ID" value="NZ_KZ845676.1"/>
</dbReference>
<comment type="catalytic activity">
    <reaction evidence="6 8">
        <text>beta-D-fructose 1-phosphate + ATP = beta-D-fructose 1,6-bisphosphate + ADP + H(+)</text>
        <dbReference type="Rhea" id="RHEA:14213"/>
        <dbReference type="ChEBI" id="CHEBI:15378"/>
        <dbReference type="ChEBI" id="CHEBI:30616"/>
        <dbReference type="ChEBI" id="CHEBI:32966"/>
        <dbReference type="ChEBI" id="CHEBI:138881"/>
        <dbReference type="ChEBI" id="CHEBI:456216"/>
        <dbReference type="EC" id="2.7.1.56"/>
    </reaction>
</comment>
<keyword evidence="7" id="KW-0423">Lactose metabolism</keyword>
<keyword evidence="2 7" id="KW-0808">Transferase</keyword>
<protein>
    <recommendedName>
        <fullName evidence="7">Tagatose-6-phosphate kinase</fullName>
        <ecNumber evidence="7">2.7.1.144</ecNumber>
    </recommendedName>
</protein>
<dbReference type="InterPro" id="IPR029056">
    <property type="entry name" value="Ribokinase-like"/>
</dbReference>
<dbReference type="AlphaFoldDB" id="A0A364K170"/>
<dbReference type="Gene3D" id="3.40.1190.20">
    <property type="match status" value="1"/>
</dbReference>
<dbReference type="CDD" id="cd01164">
    <property type="entry name" value="FruK_PfkB_like"/>
    <property type="match status" value="1"/>
</dbReference>
<dbReference type="InterPro" id="IPR002173">
    <property type="entry name" value="Carboh/pur_kinase_PfkB_CS"/>
</dbReference>
<keyword evidence="4 8" id="KW-0418">Kinase</keyword>
<dbReference type="OrthoDB" id="9801219at2"/>
<dbReference type="GO" id="GO:0008662">
    <property type="term" value="F:1-phosphofructokinase activity"/>
    <property type="evidence" value="ECO:0007669"/>
    <property type="project" value="UniProtKB-UniRule"/>
</dbReference>
<dbReference type="Proteomes" id="UP000251213">
    <property type="component" value="Unassembled WGS sequence"/>
</dbReference>
<dbReference type="GO" id="GO:0009024">
    <property type="term" value="F:tagatose-6-phosphate kinase activity"/>
    <property type="evidence" value="ECO:0007669"/>
    <property type="project" value="UniProtKB-EC"/>
</dbReference>
<comment type="pathway">
    <text evidence="7">Carbohydrate metabolism; D-tagatose 6-phosphate degradation; D-glyceraldehyde 3-phosphate and glycerone phosphate from D-tagatose 6-phosphate: step 1/2.</text>
</comment>
<dbReference type="UniPathway" id="UPA00704">
    <property type="reaction ID" value="UER00715"/>
</dbReference>
<dbReference type="PROSITE" id="PS00583">
    <property type="entry name" value="PFKB_KINASES_1"/>
    <property type="match status" value="1"/>
</dbReference>
<proteinExistence type="inferred from homology"/>
<evidence type="ECO:0000256" key="3">
    <source>
        <dbReference type="ARBA" id="ARBA00022741"/>
    </source>
</evidence>
<evidence type="ECO:0000256" key="1">
    <source>
        <dbReference type="ARBA" id="ARBA00005380"/>
    </source>
</evidence>
<organism evidence="10 11">
    <name type="scientific">Thermoflavimicrobium daqui</name>
    <dbReference type="NCBI Taxonomy" id="2137476"/>
    <lineage>
        <taxon>Bacteria</taxon>
        <taxon>Bacillati</taxon>
        <taxon>Bacillota</taxon>
        <taxon>Bacilli</taxon>
        <taxon>Bacillales</taxon>
        <taxon>Thermoactinomycetaceae</taxon>
        <taxon>Thermoflavimicrobium</taxon>
    </lineage>
</organism>